<dbReference type="Proteomes" id="UP000783686">
    <property type="component" value="Unassembled WGS sequence"/>
</dbReference>
<dbReference type="GO" id="GO:0050482">
    <property type="term" value="P:arachidonate secretion"/>
    <property type="evidence" value="ECO:0007669"/>
    <property type="project" value="InterPro"/>
</dbReference>
<proteinExistence type="predicted"/>
<keyword evidence="4" id="KW-1185">Reference proteome</keyword>
<gene>
    <name evidence="3" type="ORF">BOKJ2_LOCUS11770</name>
</gene>
<dbReference type="EMBL" id="CAJFDH010000005">
    <property type="protein sequence ID" value="CAD5225823.1"/>
    <property type="molecule type" value="Genomic_DNA"/>
</dbReference>
<organism evidence="3 4">
    <name type="scientific">Bursaphelenchus okinawaensis</name>
    <dbReference type="NCBI Taxonomy" id="465554"/>
    <lineage>
        <taxon>Eukaryota</taxon>
        <taxon>Metazoa</taxon>
        <taxon>Ecdysozoa</taxon>
        <taxon>Nematoda</taxon>
        <taxon>Chromadorea</taxon>
        <taxon>Rhabditida</taxon>
        <taxon>Tylenchina</taxon>
        <taxon>Tylenchomorpha</taxon>
        <taxon>Aphelenchoidea</taxon>
        <taxon>Aphelenchoididae</taxon>
        <taxon>Bursaphelenchus</taxon>
    </lineage>
</organism>
<keyword evidence="2" id="KW-0732">Signal</keyword>
<dbReference type="OrthoDB" id="5781547at2759"/>
<evidence type="ECO:0000256" key="2">
    <source>
        <dbReference type="SAM" id="SignalP"/>
    </source>
</evidence>
<feature type="transmembrane region" description="Helical" evidence="1">
    <location>
        <begin position="329"/>
        <end position="349"/>
    </location>
</feature>
<dbReference type="PANTHER" id="PTHR34228">
    <property type="entry name" value="PROTEIN CBG09474-RELATED"/>
    <property type="match status" value="1"/>
</dbReference>
<evidence type="ECO:0000313" key="4">
    <source>
        <dbReference type="Proteomes" id="UP000614601"/>
    </source>
</evidence>
<dbReference type="PANTHER" id="PTHR34228:SF5">
    <property type="entry name" value="PHOSPHOLIPASE A(2)-RELATED"/>
    <property type="match status" value="1"/>
</dbReference>
<sequence length="433" mass="48612">MRRHSWIFLFGFICLVGAEPEPLVNFNDWHCGASSIDKYLSHQTVYEDCPNLMPDVNDCCRVHDNCYVIHASQQECDAAFCECLSNHMKNVCPQVADMFCAVVQIFGKAAHQSAYKGNITVVEASPALVDSKNGNQGYSDVVKVPSEADPDVRVDQNSKAIEIDPSLVVVDAVPEDSDNNVVLEDSSNNGQDSKRTNSFLDEVSADESGLNVVGNEVKVEVMDNMERNKLIDLMFFVNEYEMCFVRDEQALEYCKVNANEFIRVEIADGLKSTCNCLLNILKLDQLRSNRRCRSKFEEFCPVDQINVNEPDANFWDTTMRLGFTLPEKILIVSFFTLCVLCCVLIPLHFQKSNRKGESVIHSPFSTFNHESIFHPKHQRVPDSQAYLVDSDEEEFASNSSNSSTNLPMLPMKVELAEDALNSDDVRSTGSSDC</sequence>
<comment type="caution">
    <text evidence="3">The sequence shown here is derived from an EMBL/GenBank/DDBJ whole genome shotgun (WGS) entry which is preliminary data.</text>
</comment>
<feature type="signal peptide" evidence="2">
    <location>
        <begin position="1"/>
        <end position="18"/>
    </location>
</feature>
<dbReference type="EMBL" id="CAJFCW020000005">
    <property type="protein sequence ID" value="CAG9121338.1"/>
    <property type="molecule type" value="Genomic_DNA"/>
</dbReference>
<dbReference type="GO" id="GO:0004623">
    <property type="term" value="F:phospholipase A2 activity"/>
    <property type="evidence" value="ECO:0007669"/>
    <property type="project" value="InterPro"/>
</dbReference>
<reference evidence="3" key="1">
    <citation type="submission" date="2020-09" db="EMBL/GenBank/DDBJ databases">
        <authorList>
            <person name="Kikuchi T."/>
        </authorList>
    </citation>
    <scope>NUCLEOTIDE SEQUENCE</scope>
    <source>
        <strain evidence="3">SH1</strain>
    </source>
</reference>
<dbReference type="InterPro" id="IPR053322">
    <property type="entry name" value="PLA2-like"/>
</dbReference>
<dbReference type="Proteomes" id="UP000614601">
    <property type="component" value="Unassembled WGS sequence"/>
</dbReference>
<dbReference type="GO" id="GO:0006644">
    <property type="term" value="P:phospholipid metabolic process"/>
    <property type="evidence" value="ECO:0007669"/>
    <property type="project" value="InterPro"/>
</dbReference>
<feature type="chain" id="PRO_5035595552" evidence="2">
    <location>
        <begin position="19"/>
        <end position="433"/>
    </location>
</feature>
<keyword evidence="1" id="KW-0812">Transmembrane</keyword>
<dbReference type="InterPro" id="IPR036444">
    <property type="entry name" value="PLipase_A2_dom_sf"/>
</dbReference>
<protein>
    <submittedName>
        <fullName evidence="3">Uncharacterized protein</fullName>
    </submittedName>
</protein>
<evidence type="ECO:0000256" key="1">
    <source>
        <dbReference type="SAM" id="Phobius"/>
    </source>
</evidence>
<dbReference type="SUPFAM" id="SSF48619">
    <property type="entry name" value="Phospholipase A2, PLA2"/>
    <property type="match status" value="1"/>
</dbReference>
<keyword evidence="1" id="KW-1133">Transmembrane helix</keyword>
<dbReference type="AlphaFoldDB" id="A0A811LDR3"/>
<evidence type="ECO:0000313" key="3">
    <source>
        <dbReference type="EMBL" id="CAD5225823.1"/>
    </source>
</evidence>
<keyword evidence="1" id="KW-0472">Membrane</keyword>
<accession>A0A811LDR3</accession>
<name>A0A811LDR3_9BILA</name>